<dbReference type="InterPro" id="IPR023997">
    <property type="entry name" value="TonB-dep_OMP_SusC/RagA_CS"/>
</dbReference>
<dbReference type="RefSeq" id="WP_346759625.1">
    <property type="nucleotide sequence ID" value="NZ_JAUJEB010000004.1"/>
</dbReference>
<feature type="domain" description="TonB-dependent receptor plug" evidence="12">
    <location>
        <begin position="118"/>
        <end position="260"/>
    </location>
</feature>
<evidence type="ECO:0000313" key="14">
    <source>
        <dbReference type="Proteomes" id="UP001172083"/>
    </source>
</evidence>
<dbReference type="Gene3D" id="2.170.130.10">
    <property type="entry name" value="TonB-dependent receptor, plug domain"/>
    <property type="match status" value="1"/>
</dbReference>
<keyword evidence="3 8" id="KW-1134">Transmembrane beta strand</keyword>
<feature type="chain" id="PRO_5047059293" evidence="10">
    <location>
        <begin position="23"/>
        <end position="1037"/>
    </location>
</feature>
<evidence type="ECO:0000256" key="4">
    <source>
        <dbReference type="ARBA" id="ARBA00022692"/>
    </source>
</evidence>
<name>A0ABT8LAN1_9BACT</name>
<dbReference type="InterPro" id="IPR023996">
    <property type="entry name" value="TonB-dep_OMP_SusC/RagA"/>
</dbReference>
<keyword evidence="10" id="KW-0732">Signal</keyword>
<dbReference type="NCBIfam" id="TIGR04056">
    <property type="entry name" value="OMP_RagA_SusC"/>
    <property type="match status" value="1"/>
</dbReference>
<feature type="domain" description="TonB-dependent receptor-like beta-barrel" evidence="11">
    <location>
        <begin position="422"/>
        <end position="993"/>
    </location>
</feature>
<dbReference type="EMBL" id="JAUJEB010000004">
    <property type="protein sequence ID" value="MDN5214291.1"/>
    <property type="molecule type" value="Genomic_DNA"/>
</dbReference>
<dbReference type="InterPro" id="IPR000531">
    <property type="entry name" value="Beta-barrel_TonB"/>
</dbReference>
<protein>
    <submittedName>
        <fullName evidence="13">SusC/RagA family TonB-linked outer membrane protein</fullName>
    </submittedName>
</protein>
<dbReference type="Pfam" id="PF07715">
    <property type="entry name" value="Plug"/>
    <property type="match status" value="1"/>
</dbReference>
<keyword evidence="2 8" id="KW-0813">Transport</keyword>
<evidence type="ECO:0000259" key="11">
    <source>
        <dbReference type="Pfam" id="PF00593"/>
    </source>
</evidence>
<keyword evidence="6 8" id="KW-0472">Membrane</keyword>
<dbReference type="Pfam" id="PF13715">
    <property type="entry name" value="CarbopepD_reg_2"/>
    <property type="match status" value="1"/>
</dbReference>
<evidence type="ECO:0000313" key="13">
    <source>
        <dbReference type="EMBL" id="MDN5214291.1"/>
    </source>
</evidence>
<evidence type="ECO:0000256" key="9">
    <source>
        <dbReference type="RuleBase" id="RU003357"/>
    </source>
</evidence>
<evidence type="ECO:0000256" key="7">
    <source>
        <dbReference type="ARBA" id="ARBA00023237"/>
    </source>
</evidence>
<keyword evidence="7 8" id="KW-0998">Cell outer membrane</keyword>
<dbReference type="Pfam" id="PF00593">
    <property type="entry name" value="TonB_dep_Rec_b-barrel"/>
    <property type="match status" value="1"/>
</dbReference>
<organism evidence="13 14">
    <name type="scientific">Agaribacillus aureus</name>
    <dbReference type="NCBI Taxonomy" id="3051825"/>
    <lineage>
        <taxon>Bacteria</taxon>
        <taxon>Pseudomonadati</taxon>
        <taxon>Bacteroidota</taxon>
        <taxon>Cytophagia</taxon>
        <taxon>Cytophagales</taxon>
        <taxon>Splendidivirgaceae</taxon>
        <taxon>Agaribacillus</taxon>
    </lineage>
</organism>
<dbReference type="Gene3D" id="2.60.40.1120">
    <property type="entry name" value="Carboxypeptidase-like, regulatory domain"/>
    <property type="match status" value="1"/>
</dbReference>
<evidence type="ECO:0000259" key="12">
    <source>
        <dbReference type="Pfam" id="PF07715"/>
    </source>
</evidence>
<sequence>MEKLFTFLISGLFCCLAFSALGQQRTIRGNVTAETGTPLPGASVSIKGTSVGTITDTNGDYSLEISQDAEIIVFSFIGYTSAEVAIGSQDVINYQLTPDITQLQEVVVTAFGVEQEKKALGYAVQQLEAEEIVDSNQPNIIDALQGRVAGVQINSSGGAPGAGSSIIIRGLTSLSPGANNQPLFVVDGIPISNETVAGNVIPSAGSNAASGSDLPGLASAEQFSNTNRAADINPDDIESISILKGAAATALYGLRAANGAVVITTKKGAAGKARINVSTSVSWDNVVTTPDIQTRYREGRQGRIRTNSDGTRSSVRFQTLGPAVSPFDGVFDNFEDFFETGYKYSTSVNLSGGSDKATYYTSASRLTQTGVVPNSDWDRTSFKIAGSTAITEKFEINGAVTYTNSGGNRSQGGDKSIMSTLNYHTPTFDVNDYLNPDGTQNSYAGTIIDNPRYLAEFSTYEDDVDRIVGYAGFKFKPVDWIDLSYQLGIDNYSDVRTRIAPPNIDITFQNGGFVVEENANYREINSNLLLSFNRTLSQDLSASFTLGNQITDIRSGLISTRGEGFALPDFFDLSNTTNLFTVKDDREQKLVGVFGQLKLDYQNTLFLSITGRNDWTSTLPKDNRSFFYPSVSLGYVFSEHLPLPDVFTYGKIRASWAEVGKDASAYAVGTYFENDPNSPFLGQNGFRLDDVAGSLNLKPERTTAIEFGADLRFFENRLGLDFTYFRQTSKDQIIPVPVSNTTSLSRFITNAGEIENKGVELLLQGNPLNVGGFNWDVSLNFSKIKNEVLSITPLVDEIIFYEDRPSEIVNKLIKGGSAGDLYGHPYIRDDQGNLIINANGLPMSALDTLLLVGNAFPDWTGGMTNTFTWKGFSLSVLLELREGGDLLDTGLRNRLRNGVDARTGLRYEQIVFRGVTESGAVNTTPVRPTGYGNNVSPALYRNESAFVGSSDILLQDASWFRVRNVSLSYSLPSQLLDKSPFSSARITFAGNNVFLSTPFQGFDPETSQFGPGTNSFGFGGQSIPNTRSYTVRLNFSL</sequence>
<evidence type="ECO:0000256" key="10">
    <source>
        <dbReference type="SAM" id="SignalP"/>
    </source>
</evidence>
<dbReference type="PROSITE" id="PS52016">
    <property type="entry name" value="TONB_DEPENDENT_REC_3"/>
    <property type="match status" value="1"/>
</dbReference>
<evidence type="ECO:0000256" key="2">
    <source>
        <dbReference type="ARBA" id="ARBA00022448"/>
    </source>
</evidence>
<evidence type="ECO:0000256" key="1">
    <source>
        <dbReference type="ARBA" id="ARBA00004571"/>
    </source>
</evidence>
<dbReference type="InterPro" id="IPR012910">
    <property type="entry name" value="Plug_dom"/>
</dbReference>
<proteinExistence type="inferred from homology"/>
<dbReference type="InterPro" id="IPR036942">
    <property type="entry name" value="Beta-barrel_TonB_sf"/>
</dbReference>
<accession>A0ABT8LAN1</accession>
<dbReference type="NCBIfam" id="TIGR04057">
    <property type="entry name" value="SusC_RagA_signa"/>
    <property type="match status" value="1"/>
</dbReference>
<dbReference type="InterPro" id="IPR037066">
    <property type="entry name" value="Plug_dom_sf"/>
</dbReference>
<dbReference type="InterPro" id="IPR008969">
    <property type="entry name" value="CarboxyPept-like_regulatory"/>
</dbReference>
<keyword evidence="4 8" id="KW-0812">Transmembrane</keyword>
<keyword evidence="5 9" id="KW-0798">TonB box</keyword>
<dbReference type="InterPro" id="IPR039426">
    <property type="entry name" value="TonB-dep_rcpt-like"/>
</dbReference>
<evidence type="ECO:0000256" key="6">
    <source>
        <dbReference type="ARBA" id="ARBA00023136"/>
    </source>
</evidence>
<comment type="caution">
    <text evidence="13">The sequence shown here is derived from an EMBL/GenBank/DDBJ whole genome shotgun (WGS) entry which is preliminary data.</text>
</comment>
<evidence type="ECO:0000256" key="3">
    <source>
        <dbReference type="ARBA" id="ARBA00022452"/>
    </source>
</evidence>
<comment type="subcellular location">
    <subcellularLocation>
        <location evidence="1 8">Cell outer membrane</location>
        <topology evidence="1 8">Multi-pass membrane protein</topology>
    </subcellularLocation>
</comment>
<dbReference type="SUPFAM" id="SSF49464">
    <property type="entry name" value="Carboxypeptidase regulatory domain-like"/>
    <property type="match status" value="1"/>
</dbReference>
<feature type="signal peptide" evidence="10">
    <location>
        <begin position="1"/>
        <end position="22"/>
    </location>
</feature>
<dbReference type="SUPFAM" id="SSF56935">
    <property type="entry name" value="Porins"/>
    <property type="match status" value="1"/>
</dbReference>
<evidence type="ECO:0000256" key="8">
    <source>
        <dbReference type="PROSITE-ProRule" id="PRU01360"/>
    </source>
</evidence>
<keyword evidence="14" id="KW-1185">Reference proteome</keyword>
<dbReference type="Proteomes" id="UP001172083">
    <property type="component" value="Unassembled WGS sequence"/>
</dbReference>
<comment type="similarity">
    <text evidence="8 9">Belongs to the TonB-dependent receptor family.</text>
</comment>
<reference evidence="13" key="1">
    <citation type="submission" date="2023-06" db="EMBL/GenBank/DDBJ databases">
        <title>Genomic of Agaribacillus aureum.</title>
        <authorList>
            <person name="Wang G."/>
        </authorList>
    </citation>
    <scope>NUCLEOTIDE SEQUENCE</scope>
    <source>
        <strain evidence="13">BMA12</strain>
    </source>
</reference>
<dbReference type="Gene3D" id="2.40.170.20">
    <property type="entry name" value="TonB-dependent receptor, beta-barrel domain"/>
    <property type="match status" value="1"/>
</dbReference>
<evidence type="ECO:0000256" key="5">
    <source>
        <dbReference type="ARBA" id="ARBA00023077"/>
    </source>
</evidence>
<gene>
    <name evidence="13" type="ORF">QQ020_19590</name>
</gene>